<evidence type="ECO:0000313" key="4">
    <source>
        <dbReference type="EMBL" id="VYS74100.1"/>
    </source>
</evidence>
<sequence length="389" mass="41962">MATKRDAVIIGGGIIGCSIAYYLAKKGIRPIVVERRGVGEGTSSACDGFIFMQTKKPGLPLTLAMESAGIYQTLSKELGSEVYYQRPGGLILIETEEQLAVMEEVVANQKKCGMEVEIISGDDARKMEPYLSKNIAAAAYSALDGHADPIATTLAFAKKAKELGAEFWTHTQVTGITVKNGAVRGVQTSRGEIETECAVVAAGAWSPFIGEMVGLDVPIRPRRGQTMVTEPLPPIFHKELLCARYIAIKHHPELAKGSDDPGLKLGVGLSIEQTEHGNLLIGNNREFAGYDVSTSFEVLREVCNYVTRFVPFLKDVNIIRTFSGLRPFCEDGSPVIGATKALPGLIFATGHEGDGIALAPITGELVSDLIKEGKTKHDISSFSYDRFIK</sequence>
<evidence type="ECO:0000256" key="1">
    <source>
        <dbReference type="ARBA" id="ARBA00023002"/>
    </source>
</evidence>
<dbReference type="PANTHER" id="PTHR13847:SF287">
    <property type="entry name" value="FAD-DEPENDENT OXIDOREDUCTASE DOMAIN-CONTAINING PROTEIN 1"/>
    <property type="match status" value="1"/>
</dbReference>
<dbReference type="InterPro" id="IPR036188">
    <property type="entry name" value="FAD/NAD-bd_sf"/>
</dbReference>
<dbReference type="Gene3D" id="3.50.50.60">
    <property type="entry name" value="FAD/NAD(P)-binding domain"/>
    <property type="match status" value="1"/>
</dbReference>
<dbReference type="PROSITE" id="PS51257">
    <property type="entry name" value="PROKAR_LIPOPROTEIN"/>
    <property type="match status" value="1"/>
</dbReference>
<keyword evidence="2" id="KW-1133">Transmembrane helix</keyword>
<dbReference type="EC" id="1.4.99.5" evidence="4"/>
<dbReference type="EMBL" id="CACRSL010000003">
    <property type="protein sequence ID" value="VYS74100.1"/>
    <property type="molecule type" value="Genomic_DNA"/>
</dbReference>
<accession>A0A6N2R216</accession>
<dbReference type="PANTHER" id="PTHR13847">
    <property type="entry name" value="SARCOSINE DEHYDROGENASE-RELATED"/>
    <property type="match status" value="1"/>
</dbReference>
<feature type="transmembrane region" description="Helical" evidence="2">
    <location>
        <begin position="7"/>
        <end position="24"/>
    </location>
</feature>
<keyword evidence="1 4" id="KW-0560">Oxidoreductase</keyword>
<dbReference type="SUPFAM" id="SSF51905">
    <property type="entry name" value="FAD/NAD(P)-binding domain"/>
    <property type="match status" value="1"/>
</dbReference>
<dbReference type="GO" id="GO:0050622">
    <property type="term" value="F:glycine dehydrogenase (cyanide-forming) activity"/>
    <property type="evidence" value="ECO:0007669"/>
    <property type="project" value="UniProtKB-EC"/>
</dbReference>
<dbReference type="GO" id="GO:0005737">
    <property type="term" value="C:cytoplasm"/>
    <property type="evidence" value="ECO:0007669"/>
    <property type="project" value="TreeGrafter"/>
</dbReference>
<evidence type="ECO:0000256" key="2">
    <source>
        <dbReference type="SAM" id="Phobius"/>
    </source>
</evidence>
<name>A0A6N2R216_9FIRM</name>
<reference evidence="4" key="1">
    <citation type="submission" date="2019-11" db="EMBL/GenBank/DDBJ databases">
        <authorList>
            <person name="Feng L."/>
        </authorList>
    </citation>
    <scope>NUCLEOTIDE SEQUENCE</scope>
    <source>
        <strain evidence="4">AundefinedLFYP135</strain>
    </source>
</reference>
<gene>
    <name evidence="4" type="primary">hcnC</name>
    <name evidence="4" type="ORF">AULFYP135_00119</name>
</gene>
<protein>
    <submittedName>
        <fullName evidence="4">Hydrogen cyanide synthase subunit HcnC</fullName>
        <ecNumber evidence="4">1.4.99.5</ecNumber>
    </submittedName>
</protein>
<dbReference type="AlphaFoldDB" id="A0A6N2R216"/>
<dbReference type="InterPro" id="IPR006076">
    <property type="entry name" value="FAD-dep_OxRdtase"/>
</dbReference>
<feature type="domain" description="FAD dependent oxidoreductase" evidence="3">
    <location>
        <begin position="6"/>
        <end position="369"/>
    </location>
</feature>
<dbReference type="SUPFAM" id="SSF54373">
    <property type="entry name" value="FAD-linked reductases, C-terminal domain"/>
    <property type="match status" value="1"/>
</dbReference>
<evidence type="ECO:0000259" key="3">
    <source>
        <dbReference type="Pfam" id="PF01266"/>
    </source>
</evidence>
<keyword evidence="2" id="KW-0472">Membrane</keyword>
<keyword evidence="2" id="KW-0812">Transmembrane</keyword>
<dbReference type="Pfam" id="PF01266">
    <property type="entry name" value="DAO"/>
    <property type="match status" value="1"/>
</dbReference>
<dbReference type="Gene3D" id="3.30.9.10">
    <property type="entry name" value="D-Amino Acid Oxidase, subunit A, domain 2"/>
    <property type="match status" value="1"/>
</dbReference>
<organism evidence="4">
    <name type="scientific">uncultured Anaerotruncus sp</name>
    <dbReference type="NCBI Taxonomy" id="905011"/>
    <lineage>
        <taxon>Bacteria</taxon>
        <taxon>Bacillati</taxon>
        <taxon>Bacillota</taxon>
        <taxon>Clostridia</taxon>
        <taxon>Eubacteriales</taxon>
        <taxon>Oscillospiraceae</taxon>
        <taxon>Anaerotruncus</taxon>
        <taxon>environmental samples</taxon>
    </lineage>
</organism>
<proteinExistence type="predicted"/>